<protein>
    <submittedName>
        <fullName evidence="1">GatB/YqeY domain-containing protein</fullName>
    </submittedName>
</protein>
<dbReference type="PANTHER" id="PTHR28055">
    <property type="entry name" value="ALTERED INHERITANCE OF MITOCHONDRIA PROTEIN 41, MITOCHONDRIAL"/>
    <property type="match status" value="1"/>
</dbReference>
<reference evidence="1 2" key="1">
    <citation type="submission" date="2024-03" db="EMBL/GenBank/DDBJ databases">
        <title>A Dehalogenimonas Isolated from Estuarine Sediments Dihaloeliminates Chlorinated Alkanes.</title>
        <authorList>
            <person name="Yang Y."/>
            <person name="Wang H."/>
        </authorList>
    </citation>
    <scope>NUCLEOTIDE SEQUENCE [LARGE SCALE GENOMIC DNA]</scope>
    <source>
        <strain evidence="1 2">W</strain>
    </source>
</reference>
<dbReference type="InterPro" id="IPR003789">
    <property type="entry name" value="Asn/Gln_tRNA_amidoTrase-B-like"/>
</dbReference>
<dbReference type="RefSeq" id="WP_338736782.1">
    <property type="nucleotide sequence ID" value="NZ_CP146612.1"/>
</dbReference>
<dbReference type="InterPro" id="IPR042184">
    <property type="entry name" value="YqeY/Aim41_N"/>
</dbReference>
<organism evidence="1 2">
    <name type="scientific">Candidatus Dehalogenimonas loeffleri</name>
    <dbReference type="NCBI Taxonomy" id="3127115"/>
    <lineage>
        <taxon>Bacteria</taxon>
        <taxon>Bacillati</taxon>
        <taxon>Chloroflexota</taxon>
        <taxon>Dehalococcoidia</taxon>
        <taxon>Dehalococcoidales</taxon>
        <taxon>Dehalococcoidaceae</taxon>
        <taxon>Dehalogenimonas</taxon>
    </lineage>
</organism>
<evidence type="ECO:0000313" key="2">
    <source>
        <dbReference type="Proteomes" id="UP001375370"/>
    </source>
</evidence>
<dbReference type="SUPFAM" id="SSF89095">
    <property type="entry name" value="GatB/YqeY motif"/>
    <property type="match status" value="1"/>
</dbReference>
<dbReference type="Proteomes" id="UP001375370">
    <property type="component" value="Chromosome"/>
</dbReference>
<name>A0ABZ2J1C1_9CHLR</name>
<dbReference type="Pfam" id="PF09424">
    <property type="entry name" value="YqeY"/>
    <property type="match status" value="1"/>
</dbReference>
<accession>A0ABZ2J1C1</accession>
<dbReference type="Gene3D" id="1.10.1510.10">
    <property type="entry name" value="Uncharacterised protein YqeY/AIM41 PF09424, N-terminal domain"/>
    <property type="match status" value="1"/>
</dbReference>
<dbReference type="Gene3D" id="1.10.10.410">
    <property type="match status" value="1"/>
</dbReference>
<dbReference type="InterPro" id="IPR023168">
    <property type="entry name" value="GatB_Yqey_C_2"/>
</dbReference>
<sequence>MSLKLSLATELKDALRAGEKCKLNTLRLIMSAINYAEIEQQKELDDAAVHVVISKMAKQRRESIEAFQSGNRPDLVALEQAELDILENYLPKQLSREEITVEAKKVIAETGAAGPRDMGKVMGKLTPMLRGKADGKEVAAVVTELLKQ</sequence>
<keyword evidence="2" id="KW-1185">Reference proteome</keyword>
<evidence type="ECO:0000313" key="1">
    <source>
        <dbReference type="EMBL" id="WWX24668.1"/>
    </source>
</evidence>
<proteinExistence type="predicted"/>
<dbReference type="PANTHER" id="PTHR28055:SF1">
    <property type="entry name" value="ALTERED INHERITANCE OF MITOCHONDRIA PROTEIN 41, MITOCHONDRIAL"/>
    <property type="match status" value="1"/>
</dbReference>
<dbReference type="EMBL" id="CP146612">
    <property type="protein sequence ID" value="WWX24668.1"/>
    <property type="molecule type" value="Genomic_DNA"/>
</dbReference>
<dbReference type="InterPro" id="IPR019004">
    <property type="entry name" value="YqeY/Aim41"/>
</dbReference>
<gene>
    <name evidence="1" type="ORF">V8247_05205</name>
</gene>